<dbReference type="InterPro" id="IPR007831">
    <property type="entry name" value="T2SS_GspE_N"/>
</dbReference>
<dbReference type="HOGENOM" id="CLU_771018_0_0_0"/>
<gene>
    <name evidence="2" type="ordered locus">Flexsi_1372</name>
</gene>
<accession>F8E7V4</accession>
<evidence type="ECO:0000259" key="1">
    <source>
        <dbReference type="Pfam" id="PF05157"/>
    </source>
</evidence>
<keyword evidence="3" id="KW-1185">Reference proteome</keyword>
<proteinExistence type="predicted"/>
<dbReference type="EMBL" id="CP002858">
    <property type="protein sequence ID" value="AEI15022.1"/>
    <property type="molecule type" value="Genomic_DNA"/>
</dbReference>
<evidence type="ECO:0000313" key="2">
    <source>
        <dbReference type="EMBL" id="AEI15022.1"/>
    </source>
</evidence>
<name>F8E7V4_FLESM</name>
<dbReference type="AlphaFoldDB" id="F8E7V4"/>
<organism evidence="2 3">
    <name type="scientific">Flexistipes sinusarabici (strain ATCC 49648 / DSM 4947 / MAS 10)</name>
    <dbReference type="NCBI Taxonomy" id="717231"/>
    <lineage>
        <taxon>Bacteria</taxon>
        <taxon>Pseudomonadati</taxon>
        <taxon>Deferribacterota</taxon>
        <taxon>Deferribacteres</taxon>
        <taxon>Deferribacterales</taxon>
        <taxon>Flexistipitaceae</taxon>
        <taxon>Flexistipes</taxon>
    </lineage>
</organism>
<evidence type="ECO:0000313" key="3">
    <source>
        <dbReference type="Proteomes" id="UP000006621"/>
    </source>
</evidence>
<dbReference type="SUPFAM" id="SSF160246">
    <property type="entry name" value="EspE N-terminal domain-like"/>
    <property type="match status" value="1"/>
</dbReference>
<dbReference type="STRING" id="717231.Flexsi_1372"/>
<protein>
    <submittedName>
        <fullName evidence="2">General secretory system II protein E domain protein</fullName>
    </submittedName>
</protein>
<sequence length="354" mass="40307">MNKRKNIGSLLLDYKMITEADLDEALEFQKENGVKLGQALVQLGKVKQDEIDYILSRQVDEPFIILDDINIDTTLIRKYSSELLVNNRILPIYESDESITIVTDDPFNLKAFEKMREITKKSVNLTVSHGEKIERILKSVLSEGNKNKLVNILDKLIKDISNTSFYRLDFCGHSGVLEINIFGFNLLQNYTVLAEKYSQYQIMQALEEMDIHYFYNQYHLENGFFFQIYPLISESAKIEVPVVLGSFGLGKAEGAAFTDLDFHGSEMIFRSDLPVKGYPYYSFNSFCYYENSVNIVDNVPVNSADDAGEILYAGYIPSKCGSCDGEGCSKCNNFGYRFEKLNDNIKISDISANF</sequence>
<dbReference type="Gene3D" id="3.30.300.160">
    <property type="entry name" value="Type II secretion system, protein E, N-terminal domain"/>
    <property type="match status" value="1"/>
</dbReference>
<dbReference type="Proteomes" id="UP000006621">
    <property type="component" value="Chromosome"/>
</dbReference>
<reference evidence="2 3" key="1">
    <citation type="journal article" date="2011" name="Stand. Genomic Sci.">
        <title>Genome sequence of the moderately thermophilic halophile Flexistipes sinusarabici strain (MAS10).</title>
        <authorList>
            <person name="Lapidus A."/>
            <person name="Chertkov O."/>
            <person name="Nolan M."/>
            <person name="Lucas S."/>
            <person name="Hammon N."/>
            <person name="Deshpande S."/>
            <person name="Cheng J.F."/>
            <person name="Tapia R."/>
            <person name="Han C."/>
            <person name="Goodwin L."/>
            <person name="Pitluck S."/>
            <person name="Liolios K."/>
            <person name="Pagani I."/>
            <person name="Ivanova N."/>
            <person name="Huntemann M."/>
            <person name="Mavromatis K."/>
            <person name="Mikhailova N."/>
            <person name="Pati A."/>
            <person name="Chen A."/>
            <person name="Palaniappan K."/>
            <person name="Land M."/>
            <person name="Hauser L."/>
            <person name="Brambilla E.M."/>
            <person name="Rohde M."/>
            <person name="Abt B."/>
            <person name="Spring S."/>
            <person name="Goker M."/>
            <person name="Bristow J."/>
            <person name="Eisen J.A."/>
            <person name="Markowitz V."/>
            <person name="Hugenholtz P."/>
            <person name="Kyrpides N.C."/>
            <person name="Klenk H.P."/>
            <person name="Woyke T."/>
        </authorList>
    </citation>
    <scope>NUCLEOTIDE SEQUENCE [LARGE SCALE GENOMIC DNA]</scope>
    <source>
        <strain evidence="3">DSM 4947 / MAS 10</strain>
    </source>
</reference>
<dbReference type="Pfam" id="PF05157">
    <property type="entry name" value="MshEN"/>
    <property type="match status" value="1"/>
</dbReference>
<reference evidence="3" key="2">
    <citation type="submission" date="2011-06" db="EMBL/GenBank/DDBJ databases">
        <title>The complete genome of Flexistipes sinusarabici DSM 4947.</title>
        <authorList>
            <person name="Lucas S."/>
            <person name="Han J."/>
            <person name="Lapidus A."/>
            <person name="Bruce D."/>
            <person name="Goodwin L."/>
            <person name="Pitluck S."/>
            <person name="Peters L."/>
            <person name="Kyrpides N."/>
            <person name="Mavromatis K."/>
            <person name="Ivanova N."/>
            <person name="Mikhailova N."/>
            <person name="Chertkov O."/>
            <person name="Detter J.C."/>
            <person name="Tapia R."/>
            <person name="Han C."/>
            <person name="Land M."/>
            <person name="Hauser L."/>
            <person name="Markowitz V."/>
            <person name="Cheng J.-F."/>
            <person name="Hugenholtz P."/>
            <person name="Woyke T."/>
            <person name="Wu D."/>
            <person name="Spring S."/>
            <person name="Schroeder M."/>
            <person name="Brambilla E."/>
            <person name="Klenk H.-P."/>
            <person name="Eisen J.A."/>
        </authorList>
    </citation>
    <scope>NUCLEOTIDE SEQUENCE [LARGE SCALE GENOMIC DNA]</scope>
    <source>
        <strain evidence="3">DSM 4947 / MAS 10</strain>
    </source>
</reference>
<dbReference type="eggNOG" id="COG2804">
    <property type="taxonomic scope" value="Bacteria"/>
</dbReference>
<feature type="domain" description="Type II secretion system protein GspE N-terminal" evidence="1">
    <location>
        <begin position="62"/>
        <end position="140"/>
    </location>
</feature>
<dbReference type="KEGG" id="fsi:Flexsi_1372"/>
<dbReference type="InterPro" id="IPR037257">
    <property type="entry name" value="T2SS_E_N_sf"/>
</dbReference>